<reference evidence="1 2" key="1">
    <citation type="submission" date="2016-10" db="EMBL/GenBank/DDBJ databases">
        <authorList>
            <person name="de Groot N.N."/>
        </authorList>
    </citation>
    <scope>NUCLEOTIDE SEQUENCE [LARGE SCALE GENOMIC DNA]</scope>
    <source>
        <strain evidence="1 2">CGMCC 1.7031</strain>
    </source>
</reference>
<dbReference type="STRING" id="490189.SAMN02927903_03109"/>
<keyword evidence="2" id="KW-1185">Reference proteome</keyword>
<name>A0A1G5K855_9FLAO</name>
<organism evidence="1 2">
    <name type="scientific">Flavobacterium caeni</name>
    <dbReference type="NCBI Taxonomy" id="490189"/>
    <lineage>
        <taxon>Bacteria</taxon>
        <taxon>Pseudomonadati</taxon>
        <taxon>Bacteroidota</taxon>
        <taxon>Flavobacteriia</taxon>
        <taxon>Flavobacteriales</taxon>
        <taxon>Flavobacteriaceae</taxon>
        <taxon>Flavobacterium</taxon>
    </lineage>
</organism>
<dbReference type="AlphaFoldDB" id="A0A1G5K855"/>
<sequence length="510" mass="59497">MKAYTEQQKQAARNEALAYAIKTLTTNRHDATVARRSYVRDIKAYLIKKGNSIDRAYAEELYSAEISHWESFYDAIVGEKKPSDLRVAYLSGPNPENDIEVLVENGILPENIWAFESDNQMYNQAVISALDSRFPFVKIYKGKIQNYLKILPFKFDIIYLDFCKTIASEQTLSVVRDVFQYQKLSSPGTLITNFAFPDDTENNKEYRDDLNLLAANYLYPKVFTETYEDMGGGFIESPECCGISQEDFIEMVKDDSSTFYSQFITRVLYDLPGVLIPYQRLASNPELVKLFFKNFDKKSFDENYAEDLLCFPGDNAMIWSLSNFIVEKESFPKMQMKFNKQLALNSDAAKLLEQVELVHFFISEGFDDDMLSDSMAKIRKNWNITKPYLFCDVFLFHQLKDILVGQLTAPYFYNVDYTKRWCYKAKDTEMFMDLITYDECRYVFDWMPTVDMLENGVNDINRQLSLRFAMDSITKQRRWYNEEFFSGTAVVDQGAKTFEAKELDKRIRIV</sequence>
<dbReference type="Proteomes" id="UP000199354">
    <property type="component" value="Unassembled WGS sequence"/>
</dbReference>
<protein>
    <recommendedName>
        <fullName evidence="3">Methyltransferase domain-containing protein</fullName>
    </recommendedName>
</protein>
<evidence type="ECO:0000313" key="2">
    <source>
        <dbReference type="Proteomes" id="UP000199354"/>
    </source>
</evidence>
<gene>
    <name evidence="1" type="ORF">SAMN02927903_03109</name>
</gene>
<dbReference type="EMBL" id="FMVF01000021">
    <property type="protein sequence ID" value="SCY96198.1"/>
    <property type="molecule type" value="Genomic_DNA"/>
</dbReference>
<dbReference type="RefSeq" id="WP_211516836.1">
    <property type="nucleotide sequence ID" value="NZ_FMVF01000021.1"/>
</dbReference>
<proteinExistence type="predicted"/>
<evidence type="ECO:0008006" key="3">
    <source>
        <dbReference type="Google" id="ProtNLM"/>
    </source>
</evidence>
<evidence type="ECO:0000313" key="1">
    <source>
        <dbReference type="EMBL" id="SCY96198.1"/>
    </source>
</evidence>
<accession>A0A1G5K855</accession>